<dbReference type="AlphaFoldDB" id="W7HX71"/>
<dbReference type="OrthoDB" id="5396797at2759"/>
<gene>
    <name evidence="1" type="ORF">DRE_06490</name>
</gene>
<keyword evidence="2" id="KW-1185">Reference proteome</keyword>
<dbReference type="EMBL" id="KI966435">
    <property type="protein sequence ID" value="EWC44712.1"/>
    <property type="molecule type" value="Genomic_DNA"/>
</dbReference>
<name>W7HX71_9PEZI</name>
<dbReference type="Proteomes" id="UP000024837">
    <property type="component" value="Unassembled WGS sequence"/>
</dbReference>
<evidence type="ECO:0000313" key="1">
    <source>
        <dbReference type="EMBL" id="EWC44712.1"/>
    </source>
</evidence>
<dbReference type="HOGENOM" id="CLU_585289_0_0_1"/>
<proteinExistence type="predicted"/>
<sequence length="467" mass="54137">MGPFNRPILNRKKPRGFVYQVYLALKPNLSGYRGKPTYYRVDSIILRNDGNNRRINDLLRSRRKVDIIRVALKLMQECVFKDESIAFELYPQLDPHNDDYDDFDENCSDEEYMVPASKVEPKRKPHELEIVHEHVRPPRGSKIGQQYIRPLSLGDDHPLVSVGPEEDFALASADNSKHRLSMAENQPPLTSFQELSISGNSSQLFEEYDEFDDFDYRVLPASTQAAIINRLAWIMQMTCFEFLGLHRESRLRGEQINFADSATLRYYAILIHDSANELPKDSMTADILVGQDRQKVLDHLLFPLLQLQAEMGIINQITQYTMKKYFDLMLNICETLKSRRGKKIVVLAEVTQMIFGRREEDYKEAREKAETEIEEVVEPLRWAARHEKNIKRRTVTIHAATEKENAIWTELDRQNKVIEEKYCFDDHIAMYAFCDMEDGSSLSTRKAANVITIGDDEELWDSAADSN</sequence>
<evidence type="ECO:0000313" key="2">
    <source>
        <dbReference type="Proteomes" id="UP000024837"/>
    </source>
</evidence>
<reference evidence="1 2" key="1">
    <citation type="submission" date="2013-05" db="EMBL/GenBank/DDBJ databases">
        <title>Drechslerella stenobrocha genome reveals carnivorous origination and mechanical trapping mechanism of predatory fungi.</title>
        <authorList>
            <person name="Liu X."/>
            <person name="Zhang W."/>
            <person name="Liu K."/>
        </authorList>
    </citation>
    <scope>NUCLEOTIDE SEQUENCE [LARGE SCALE GENOMIC DNA]</scope>
    <source>
        <strain evidence="1 2">248</strain>
    </source>
</reference>
<protein>
    <submittedName>
        <fullName evidence="1">Uncharacterized protein</fullName>
    </submittedName>
</protein>
<organism evidence="1 2">
    <name type="scientific">Drechslerella stenobrocha 248</name>
    <dbReference type="NCBI Taxonomy" id="1043628"/>
    <lineage>
        <taxon>Eukaryota</taxon>
        <taxon>Fungi</taxon>
        <taxon>Dikarya</taxon>
        <taxon>Ascomycota</taxon>
        <taxon>Pezizomycotina</taxon>
        <taxon>Orbiliomycetes</taxon>
        <taxon>Orbiliales</taxon>
        <taxon>Orbiliaceae</taxon>
        <taxon>Drechslerella</taxon>
    </lineage>
</organism>
<accession>W7HX71</accession>